<evidence type="ECO:0000313" key="2">
    <source>
        <dbReference type="Proteomes" id="UP000470022"/>
    </source>
</evidence>
<protein>
    <submittedName>
        <fullName evidence="1">Uncharacterized protein</fullName>
    </submittedName>
</protein>
<evidence type="ECO:0000313" key="1">
    <source>
        <dbReference type="EMBL" id="XRI70170.1"/>
    </source>
</evidence>
<reference evidence="1" key="1">
    <citation type="submission" date="2023-06" db="EMBL/GenBank/DDBJ databases">
        <title>Complete and circular genome of Acidithiobacillus ferrianus DSM 107098.</title>
        <authorList>
            <person name="Norris P.R."/>
            <person name="Falagan C."/>
            <person name="Moya-Beltran A."/>
            <person name="Castro M."/>
            <person name="Quatrini R."/>
            <person name="Johnson D.B."/>
        </authorList>
    </citation>
    <scope>NUCLEOTIDE SEQUENCE</scope>
    <source>
        <strain evidence="1">MG</strain>
    </source>
</reference>
<gene>
    <name evidence="1" type="ORF">GL267_005630</name>
</gene>
<accession>A0ACD5H9V7</accession>
<dbReference type="EMBL" id="CP127523">
    <property type="protein sequence ID" value="XRI70170.1"/>
    <property type="molecule type" value="Genomic_DNA"/>
</dbReference>
<sequence length="92" mass="9719">MKKPIYSALLVALIAAPFIALGGFVQEVTPLDSTTTPPARPMVTSGLRMMGEVQRMAGHVERADWLLPTPETPIHPSSAAPKNGSVAAVRSL</sequence>
<name>A0ACD5H9V7_9PROT</name>
<proteinExistence type="predicted"/>
<keyword evidence="2" id="KW-1185">Reference proteome</keyword>
<dbReference type="Proteomes" id="UP000470022">
    <property type="component" value="Chromosome"/>
</dbReference>
<organism evidence="1 2">
    <name type="scientific">Acidithiobacillus ferrianus</name>
    <dbReference type="NCBI Taxonomy" id="2678518"/>
    <lineage>
        <taxon>Bacteria</taxon>
        <taxon>Pseudomonadati</taxon>
        <taxon>Pseudomonadota</taxon>
        <taxon>Acidithiobacillia</taxon>
        <taxon>Acidithiobacillales</taxon>
        <taxon>Acidithiobacillaceae</taxon>
        <taxon>Acidithiobacillus</taxon>
    </lineage>
</organism>